<accession>A0AAE3SHM8</accession>
<sequence length="225" mass="26224">TIKKAVYIILGYDMYGKKDILGLYIGQVESARFWLSVLEDIQCRGVKDILIACMDNLSGFTQAIESIFPKTDVQLCIIHQLRNSLKYVSHKNKKLVINGLKKVYQAPNIDAAQIAMDEFEAQWNTKYPLIIKSWRANWLHLTRFFDYSKDIRRIMYTTNIIEGFNRQLRKYTKTKGAFSGDKALLKLLFMASKTISENWIAKPPYWGEVQQQLIIKFEDRCGIKH</sequence>
<dbReference type="GO" id="GO:0003677">
    <property type="term" value="F:DNA binding"/>
    <property type="evidence" value="ECO:0007669"/>
    <property type="project" value="UniProtKB-UniRule"/>
</dbReference>
<protein>
    <recommendedName>
        <fullName evidence="6">Mutator family transposase</fullName>
    </recommendedName>
</protein>
<evidence type="ECO:0000313" key="8">
    <source>
        <dbReference type="Proteomes" id="UP001209229"/>
    </source>
</evidence>
<reference evidence="7" key="1">
    <citation type="submission" date="2022-10" db="EMBL/GenBank/DDBJ databases">
        <authorList>
            <person name="Yu W.X."/>
        </authorList>
    </citation>
    <scope>NUCLEOTIDE SEQUENCE</scope>
    <source>
        <strain evidence="7">AAT</strain>
    </source>
</reference>
<dbReference type="RefSeq" id="WP_301193336.1">
    <property type="nucleotide sequence ID" value="NZ_JAPDPJ010000233.1"/>
</dbReference>
<evidence type="ECO:0000256" key="1">
    <source>
        <dbReference type="ARBA" id="ARBA00002190"/>
    </source>
</evidence>
<evidence type="ECO:0000256" key="2">
    <source>
        <dbReference type="ARBA" id="ARBA00010961"/>
    </source>
</evidence>
<keyword evidence="3 6" id="KW-0815">Transposition</keyword>
<dbReference type="GO" id="GO:0006313">
    <property type="term" value="P:DNA transposition"/>
    <property type="evidence" value="ECO:0007669"/>
    <property type="project" value="UniProtKB-UniRule"/>
</dbReference>
<keyword evidence="5 6" id="KW-0233">DNA recombination</keyword>
<evidence type="ECO:0000256" key="4">
    <source>
        <dbReference type="ARBA" id="ARBA00023125"/>
    </source>
</evidence>
<evidence type="ECO:0000256" key="5">
    <source>
        <dbReference type="ARBA" id="ARBA00023172"/>
    </source>
</evidence>
<dbReference type="GO" id="GO:0004803">
    <property type="term" value="F:transposase activity"/>
    <property type="evidence" value="ECO:0007669"/>
    <property type="project" value="UniProtKB-UniRule"/>
</dbReference>
<name>A0AAE3SHM8_9BACT</name>
<comment type="similarity">
    <text evidence="2 6">Belongs to the transposase mutator family.</text>
</comment>
<keyword evidence="4 6" id="KW-0238">DNA-binding</keyword>
<dbReference type="AlphaFoldDB" id="A0AAE3SHM8"/>
<feature type="non-terminal residue" evidence="7">
    <location>
        <position position="1"/>
    </location>
</feature>
<dbReference type="PANTHER" id="PTHR33217">
    <property type="entry name" value="TRANSPOSASE FOR INSERTION SEQUENCE ELEMENT IS1081"/>
    <property type="match status" value="1"/>
</dbReference>
<evidence type="ECO:0000256" key="6">
    <source>
        <dbReference type="RuleBase" id="RU365089"/>
    </source>
</evidence>
<comment type="caution">
    <text evidence="7">The sequence shown here is derived from an EMBL/GenBank/DDBJ whole genome shotgun (WGS) entry which is preliminary data.</text>
</comment>
<dbReference type="Proteomes" id="UP001209229">
    <property type="component" value="Unassembled WGS sequence"/>
</dbReference>
<keyword evidence="8" id="KW-1185">Reference proteome</keyword>
<organism evidence="7 8">
    <name type="scientific">Plebeiibacterium sediminum</name>
    <dbReference type="NCBI Taxonomy" id="2992112"/>
    <lineage>
        <taxon>Bacteria</taxon>
        <taxon>Pseudomonadati</taxon>
        <taxon>Bacteroidota</taxon>
        <taxon>Bacteroidia</taxon>
        <taxon>Marinilabiliales</taxon>
        <taxon>Marinilabiliaceae</taxon>
        <taxon>Plebeiibacterium</taxon>
    </lineage>
</organism>
<proteinExistence type="inferred from homology"/>
<keyword evidence="6" id="KW-0814">Transposable element</keyword>
<dbReference type="EMBL" id="JAPDPJ010000233">
    <property type="protein sequence ID" value="MCW3789793.1"/>
    <property type="molecule type" value="Genomic_DNA"/>
</dbReference>
<evidence type="ECO:0000313" key="7">
    <source>
        <dbReference type="EMBL" id="MCW3789793.1"/>
    </source>
</evidence>
<comment type="function">
    <text evidence="1 6">Required for the transposition of the insertion element.</text>
</comment>
<gene>
    <name evidence="7" type="ORF">OM075_25275</name>
</gene>
<dbReference type="NCBIfam" id="NF033543">
    <property type="entry name" value="transpos_IS256"/>
    <property type="match status" value="1"/>
</dbReference>
<dbReference type="PANTHER" id="PTHR33217:SF8">
    <property type="entry name" value="MUTATOR FAMILY TRANSPOSASE"/>
    <property type="match status" value="1"/>
</dbReference>
<dbReference type="Pfam" id="PF00872">
    <property type="entry name" value="Transposase_mut"/>
    <property type="match status" value="1"/>
</dbReference>
<evidence type="ECO:0000256" key="3">
    <source>
        <dbReference type="ARBA" id="ARBA00022578"/>
    </source>
</evidence>
<dbReference type="InterPro" id="IPR001207">
    <property type="entry name" value="Transposase_mutator"/>
</dbReference>